<organism evidence="2 3">
    <name type="scientific">Luteimicrobium album</name>
    <dbReference type="NCBI Taxonomy" id="1054550"/>
    <lineage>
        <taxon>Bacteria</taxon>
        <taxon>Bacillati</taxon>
        <taxon>Actinomycetota</taxon>
        <taxon>Actinomycetes</taxon>
        <taxon>Micrococcales</taxon>
        <taxon>Luteimicrobium</taxon>
    </lineage>
</organism>
<name>A0ABQ6I653_9MICO</name>
<accession>A0ABQ6I653</accession>
<evidence type="ECO:0000313" key="3">
    <source>
        <dbReference type="Proteomes" id="UP001157091"/>
    </source>
</evidence>
<keyword evidence="3" id="KW-1185">Reference proteome</keyword>
<protein>
    <submittedName>
        <fullName evidence="2">Uncharacterized protein</fullName>
    </submittedName>
</protein>
<evidence type="ECO:0000313" key="2">
    <source>
        <dbReference type="EMBL" id="GMA26127.1"/>
    </source>
</evidence>
<evidence type="ECO:0000256" key="1">
    <source>
        <dbReference type="SAM" id="MobiDB-lite"/>
    </source>
</evidence>
<sequence length="69" mass="6998">MKSFARDGDSPGTRTPSWSGAPGVPVAVGVSSVTATPRTLAAGTHRAVLPPQARATASAPPQRPPSRDH</sequence>
<dbReference type="Proteomes" id="UP001157091">
    <property type="component" value="Unassembled WGS sequence"/>
</dbReference>
<feature type="region of interest" description="Disordered" evidence="1">
    <location>
        <begin position="42"/>
        <end position="69"/>
    </location>
</feature>
<proteinExistence type="predicted"/>
<feature type="region of interest" description="Disordered" evidence="1">
    <location>
        <begin position="1"/>
        <end position="26"/>
    </location>
</feature>
<comment type="caution">
    <text evidence="2">The sequence shown here is derived from an EMBL/GenBank/DDBJ whole genome shotgun (WGS) entry which is preliminary data.</text>
</comment>
<gene>
    <name evidence="2" type="ORF">GCM10025864_38860</name>
</gene>
<dbReference type="EMBL" id="BSUK01000001">
    <property type="protein sequence ID" value="GMA26127.1"/>
    <property type="molecule type" value="Genomic_DNA"/>
</dbReference>
<reference evidence="3" key="1">
    <citation type="journal article" date="2019" name="Int. J. Syst. Evol. Microbiol.">
        <title>The Global Catalogue of Microorganisms (GCM) 10K type strain sequencing project: providing services to taxonomists for standard genome sequencing and annotation.</title>
        <authorList>
            <consortium name="The Broad Institute Genomics Platform"/>
            <consortium name="The Broad Institute Genome Sequencing Center for Infectious Disease"/>
            <person name="Wu L."/>
            <person name="Ma J."/>
        </authorList>
    </citation>
    <scope>NUCLEOTIDE SEQUENCE [LARGE SCALE GENOMIC DNA]</scope>
    <source>
        <strain evidence="3">NBRC 106348</strain>
    </source>
</reference>